<feature type="active site" evidence="15">
    <location>
        <position position="44"/>
    </location>
</feature>
<feature type="active site" evidence="15">
    <location>
        <position position="116"/>
    </location>
</feature>
<dbReference type="PROSITE" id="PS50137">
    <property type="entry name" value="DS_RBD"/>
    <property type="match status" value="1"/>
</dbReference>
<keyword evidence="15" id="KW-0699">rRNA-binding</keyword>
<evidence type="ECO:0000256" key="5">
    <source>
        <dbReference type="ARBA" id="ARBA00022490"/>
    </source>
</evidence>
<dbReference type="SUPFAM" id="SSF69065">
    <property type="entry name" value="RNase III domain-like"/>
    <property type="match status" value="1"/>
</dbReference>
<keyword evidence="8 15" id="KW-0819">tRNA processing</keyword>
<dbReference type="Pfam" id="PF00035">
    <property type="entry name" value="dsrm"/>
    <property type="match status" value="1"/>
</dbReference>
<evidence type="ECO:0000313" key="19">
    <source>
        <dbReference type="Proteomes" id="UP000178603"/>
    </source>
</evidence>
<organism evidence="18 19">
    <name type="scientific">Candidatus Woesebacteria bacterium RIFCSPHIGHO2_12_FULL_41_24</name>
    <dbReference type="NCBI Taxonomy" id="1802510"/>
    <lineage>
        <taxon>Bacteria</taxon>
        <taxon>Candidatus Woeseibacteriota</taxon>
    </lineage>
</organism>
<dbReference type="GO" id="GO:0042802">
    <property type="term" value="F:identical protein binding"/>
    <property type="evidence" value="ECO:0007669"/>
    <property type="project" value="UniProtKB-ARBA"/>
</dbReference>
<keyword evidence="5 15" id="KW-0963">Cytoplasm</keyword>
<evidence type="ECO:0000256" key="4">
    <source>
        <dbReference type="ARBA" id="ARBA00011738"/>
    </source>
</evidence>
<evidence type="ECO:0000259" key="16">
    <source>
        <dbReference type="PROSITE" id="PS50137"/>
    </source>
</evidence>
<comment type="cofactor">
    <cofactor evidence="15">
        <name>Mg(2+)</name>
        <dbReference type="ChEBI" id="CHEBI:18420"/>
    </cofactor>
</comment>
<dbReference type="Pfam" id="PF14622">
    <property type="entry name" value="Ribonucleas_3_3"/>
    <property type="match status" value="1"/>
</dbReference>
<evidence type="ECO:0000313" key="18">
    <source>
        <dbReference type="EMBL" id="OGM54201.1"/>
    </source>
</evidence>
<dbReference type="GO" id="GO:0006364">
    <property type="term" value="P:rRNA processing"/>
    <property type="evidence" value="ECO:0007669"/>
    <property type="project" value="UniProtKB-UniRule"/>
</dbReference>
<dbReference type="SMART" id="SM00535">
    <property type="entry name" value="RIBOc"/>
    <property type="match status" value="1"/>
</dbReference>
<evidence type="ECO:0000256" key="8">
    <source>
        <dbReference type="ARBA" id="ARBA00022694"/>
    </source>
</evidence>
<evidence type="ECO:0000256" key="12">
    <source>
        <dbReference type="ARBA" id="ARBA00022801"/>
    </source>
</evidence>
<dbReference type="Gene3D" id="1.10.1520.10">
    <property type="entry name" value="Ribonuclease III domain"/>
    <property type="match status" value="1"/>
</dbReference>
<dbReference type="GO" id="GO:0008033">
    <property type="term" value="P:tRNA processing"/>
    <property type="evidence" value="ECO:0007669"/>
    <property type="project" value="UniProtKB-KW"/>
</dbReference>
<evidence type="ECO:0000256" key="9">
    <source>
        <dbReference type="ARBA" id="ARBA00022722"/>
    </source>
</evidence>
<dbReference type="PROSITE" id="PS50142">
    <property type="entry name" value="RNASE_3_2"/>
    <property type="match status" value="1"/>
</dbReference>
<protein>
    <recommendedName>
        <fullName evidence="15">Ribonuclease 3</fullName>
        <ecNumber evidence="15">3.1.26.3</ecNumber>
    </recommendedName>
    <alternativeName>
        <fullName evidence="15">Ribonuclease III</fullName>
        <shortName evidence="15">RNase III</shortName>
    </alternativeName>
</protein>
<keyword evidence="9 15" id="KW-0540">Nuclease</keyword>
<dbReference type="EC" id="3.1.26.3" evidence="15"/>
<feature type="binding site" evidence="15">
    <location>
        <position position="113"/>
    </location>
    <ligand>
        <name>Mg(2+)</name>
        <dbReference type="ChEBI" id="CHEBI:18420"/>
    </ligand>
</feature>
<dbReference type="Gene3D" id="3.30.160.20">
    <property type="match status" value="1"/>
</dbReference>
<dbReference type="GO" id="GO:0046872">
    <property type="term" value="F:metal ion binding"/>
    <property type="evidence" value="ECO:0007669"/>
    <property type="project" value="UniProtKB-KW"/>
</dbReference>
<comment type="catalytic activity">
    <reaction evidence="1 15">
        <text>Endonucleolytic cleavage to 5'-phosphomonoester.</text>
        <dbReference type="EC" id="3.1.26.3"/>
    </reaction>
</comment>
<dbReference type="FunFam" id="1.10.1520.10:FF:000001">
    <property type="entry name" value="Ribonuclease 3"/>
    <property type="match status" value="1"/>
</dbReference>
<dbReference type="GO" id="GO:0010468">
    <property type="term" value="P:regulation of gene expression"/>
    <property type="evidence" value="ECO:0007669"/>
    <property type="project" value="TreeGrafter"/>
</dbReference>
<dbReference type="NCBIfam" id="TIGR02191">
    <property type="entry name" value="RNaseIII"/>
    <property type="match status" value="1"/>
</dbReference>
<comment type="caution">
    <text evidence="18">The sequence shown here is derived from an EMBL/GenBank/DDBJ whole genome shotgun (WGS) entry which is preliminary data.</text>
</comment>
<evidence type="ECO:0000256" key="11">
    <source>
        <dbReference type="ARBA" id="ARBA00022759"/>
    </source>
</evidence>
<dbReference type="GO" id="GO:0006397">
    <property type="term" value="P:mRNA processing"/>
    <property type="evidence" value="ECO:0007669"/>
    <property type="project" value="UniProtKB-UniRule"/>
</dbReference>
<feature type="binding site" evidence="15">
    <location>
        <position position="40"/>
    </location>
    <ligand>
        <name>Mg(2+)</name>
        <dbReference type="ChEBI" id="CHEBI:18420"/>
    </ligand>
</feature>
<evidence type="ECO:0000256" key="7">
    <source>
        <dbReference type="ARBA" id="ARBA00022664"/>
    </source>
</evidence>
<dbReference type="InterPro" id="IPR000999">
    <property type="entry name" value="RNase_III_dom"/>
</dbReference>
<feature type="domain" description="RNase III" evidence="17">
    <location>
        <begin position="1"/>
        <end position="127"/>
    </location>
</feature>
<keyword evidence="7 15" id="KW-0507">mRNA processing</keyword>
<dbReference type="GO" id="GO:0004525">
    <property type="term" value="F:ribonuclease III activity"/>
    <property type="evidence" value="ECO:0007669"/>
    <property type="project" value="UniProtKB-UniRule"/>
</dbReference>
<dbReference type="EMBL" id="MGGW01000017">
    <property type="protein sequence ID" value="OGM54201.1"/>
    <property type="molecule type" value="Genomic_DNA"/>
</dbReference>
<keyword evidence="10 15" id="KW-0479">Metal-binding</keyword>
<dbReference type="GO" id="GO:0003725">
    <property type="term" value="F:double-stranded RNA binding"/>
    <property type="evidence" value="ECO:0007669"/>
    <property type="project" value="TreeGrafter"/>
</dbReference>
<gene>
    <name evidence="15" type="primary">rnc</name>
    <name evidence="18" type="ORF">A3E44_00780</name>
</gene>
<evidence type="ECO:0000256" key="6">
    <source>
        <dbReference type="ARBA" id="ARBA00022552"/>
    </source>
</evidence>
<dbReference type="Proteomes" id="UP000178603">
    <property type="component" value="Unassembled WGS sequence"/>
</dbReference>
<dbReference type="InterPro" id="IPR036389">
    <property type="entry name" value="RNase_III_sf"/>
</dbReference>
<dbReference type="CDD" id="cd00593">
    <property type="entry name" value="RIBOc"/>
    <property type="match status" value="1"/>
</dbReference>
<evidence type="ECO:0000256" key="2">
    <source>
        <dbReference type="ARBA" id="ARBA00004496"/>
    </source>
</evidence>
<dbReference type="GO" id="GO:0005737">
    <property type="term" value="C:cytoplasm"/>
    <property type="evidence" value="ECO:0007669"/>
    <property type="project" value="UniProtKB-SubCell"/>
</dbReference>
<dbReference type="PANTHER" id="PTHR11207:SF0">
    <property type="entry name" value="RIBONUCLEASE 3"/>
    <property type="match status" value="1"/>
</dbReference>
<feature type="binding site" evidence="15">
    <location>
        <position position="116"/>
    </location>
    <ligand>
        <name>Mg(2+)</name>
        <dbReference type="ChEBI" id="CHEBI:18420"/>
    </ligand>
</feature>
<comment type="similarity">
    <text evidence="3">Belongs to the ribonuclease III family.</text>
</comment>
<dbReference type="InterPro" id="IPR011907">
    <property type="entry name" value="RNase_III"/>
</dbReference>
<dbReference type="SUPFAM" id="SSF54768">
    <property type="entry name" value="dsRNA-binding domain-like"/>
    <property type="match status" value="1"/>
</dbReference>
<keyword evidence="14 15" id="KW-0694">RNA-binding</keyword>
<sequence length="224" mass="24409">MNLEKIKKSFKNRKLFDTAMTHRSWLNENGKGQESNERLEFLGDAVLEFVVSSFLYKLLPNKEEGFLTAIRANIVNTENLSLVANKLDLGQELFLSKGEEAGGGRNNTSLLANTVEALIGSIYIDRGPAAAKKFIEGLLLSDIDEKLNQPLKDPKSTLQEIVQAKGLSAPNYMVVSESGPDHSKNFKVSVVIGNVETAVGVGKSKSEAQQRAAAAALVKFRDKG</sequence>
<dbReference type="AlphaFoldDB" id="A0A1F8AR98"/>
<comment type="function">
    <text evidence="15">Digests double-stranded RNA. Involved in the processing of primary rRNA transcript to yield the immediate precursors to the large and small rRNAs (23S and 16S). Processes some mRNAs, and tRNAs when they are encoded in the rRNA operon. Processes pre-crRNA and tracrRNA of type II CRISPR loci if present in the organism.</text>
</comment>
<evidence type="ECO:0000256" key="1">
    <source>
        <dbReference type="ARBA" id="ARBA00000109"/>
    </source>
</evidence>
<keyword evidence="11 15" id="KW-0255">Endonuclease</keyword>
<comment type="subunit">
    <text evidence="4 15">Homodimer.</text>
</comment>
<dbReference type="CDD" id="cd10845">
    <property type="entry name" value="DSRM_RNAse_III_family"/>
    <property type="match status" value="1"/>
</dbReference>
<evidence type="ECO:0000256" key="10">
    <source>
        <dbReference type="ARBA" id="ARBA00022723"/>
    </source>
</evidence>
<keyword evidence="6 15" id="KW-0698">rRNA processing</keyword>
<dbReference type="PROSITE" id="PS00517">
    <property type="entry name" value="RNASE_3_1"/>
    <property type="match status" value="1"/>
</dbReference>
<evidence type="ECO:0000259" key="17">
    <source>
        <dbReference type="PROSITE" id="PS50142"/>
    </source>
</evidence>
<dbReference type="PANTHER" id="PTHR11207">
    <property type="entry name" value="RIBONUCLEASE III"/>
    <property type="match status" value="1"/>
</dbReference>
<evidence type="ECO:0000256" key="15">
    <source>
        <dbReference type="HAMAP-Rule" id="MF_00104"/>
    </source>
</evidence>
<evidence type="ECO:0000256" key="3">
    <source>
        <dbReference type="ARBA" id="ARBA00010183"/>
    </source>
</evidence>
<keyword evidence="13 15" id="KW-0460">Magnesium</keyword>
<dbReference type="SMART" id="SM00358">
    <property type="entry name" value="DSRM"/>
    <property type="match status" value="1"/>
</dbReference>
<dbReference type="InterPro" id="IPR014720">
    <property type="entry name" value="dsRBD_dom"/>
</dbReference>
<proteinExistence type="inferred from homology"/>
<dbReference type="FunFam" id="3.30.160.20:FF:000003">
    <property type="entry name" value="Ribonuclease 3"/>
    <property type="match status" value="1"/>
</dbReference>
<evidence type="ECO:0000256" key="14">
    <source>
        <dbReference type="ARBA" id="ARBA00022884"/>
    </source>
</evidence>
<evidence type="ECO:0000256" key="13">
    <source>
        <dbReference type="ARBA" id="ARBA00022842"/>
    </source>
</evidence>
<name>A0A1F8AR98_9BACT</name>
<comment type="subcellular location">
    <subcellularLocation>
        <location evidence="2 15">Cytoplasm</location>
    </subcellularLocation>
</comment>
<feature type="domain" description="DRBM" evidence="16">
    <location>
        <begin position="153"/>
        <end position="222"/>
    </location>
</feature>
<keyword evidence="12 15" id="KW-0378">Hydrolase</keyword>
<dbReference type="HAMAP" id="MF_00104">
    <property type="entry name" value="RNase_III"/>
    <property type="match status" value="1"/>
</dbReference>
<dbReference type="GO" id="GO:0019843">
    <property type="term" value="F:rRNA binding"/>
    <property type="evidence" value="ECO:0007669"/>
    <property type="project" value="UniProtKB-KW"/>
</dbReference>
<reference evidence="18 19" key="1">
    <citation type="journal article" date="2016" name="Nat. Commun.">
        <title>Thousands of microbial genomes shed light on interconnected biogeochemical processes in an aquifer system.</title>
        <authorList>
            <person name="Anantharaman K."/>
            <person name="Brown C.T."/>
            <person name="Hug L.A."/>
            <person name="Sharon I."/>
            <person name="Castelle C.J."/>
            <person name="Probst A.J."/>
            <person name="Thomas B.C."/>
            <person name="Singh A."/>
            <person name="Wilkins M.J."/>
            <person name="Karaoz U."/>
            <person name="Brodie E.L."/>
            <person name="Williams K.H."/>
            <person name="Hubbard S.S."/>
            <person name="Banfield J.F."/>
        </authorList>
    </citation>
    <scope>NUCLEOTIDE SEQUENCE [LARGE SCALE GENOMIC DNA]</scope>
</reference>
<accession>A0A1F8AR98</accession>